<name>A0A0D1J6L8_9MYCO</name>
<evidence type="ECO:0000313" key="3">
    <source>
        <dbReference type="Proteomes" id="UP000032221"/>
    </source>
</evidence>
<dbReference type="RefSeq" id="WP_043985410.1">
    <property type="nucleotide sequence ID" value="NZ_JXST01000010.1"/>
</dbReference>
<dbReference type="OrthoDB" id="4373834at2"/>
<dbReference type="Proteomes" id="UP000032221">
    <property type="component" value="Unassembled WGS sequence"/>
</dbReference>
<dbReference type="Gene3D" id="3.40.50.720">
    <property type="entry name" value="NAD(P)-binding Rossmann-like Domain"/>
    <property type="match status" value="1"/>
</dbReference>
<keyword evidence="3" id="KW-1185">Reference proteome</keyword>
<organism evidence="2 3">
    <name type="scientific">Mycolicibacterium llatzerense</name>
    <dbReference type="NCBI Taxonomy" id="280871"/>
    <lineage>
        <taxon>Bacteria</taxon>
        <taxon>Bacillati</taxon>
        <taxon>Actinomycetota</taxon>
        <taxon>Actinomycetes</taxon>
        <taxon>Mycobacteriales</taxon>
        <taxon>Mycobacteriaceae</taxon>
        <taxon>Mycolicibacterium</taxon>
    </lineage>
</organism>
<accession>A0A0D1J6L8</accession>
<protein>
    <submittedName>
        <fullName evidence="2">Oxidoreductase</fullName>
    </submittedName>
</protein>
<comment type="caution">
    <text evidence="2">The sequence shown here is derived from an EMBL/GenBank/DDBJ whole genome shotgun (WGS) entry which is preliminary data.</text>
</comment>
<dbReference type="Pfam" id="PF01370">
    <property type="entry name" value="Epimerase"/>
    <property type="match status" value="1"/>
</dbReference>
<feature type="domain" description="NAD-dependent epimerase/dehydratase" evidence="1">
    <location>
        <begin position="6"/>
        <end position="180"/>
    </location>
</feature>
<proteinExistence type="predicted"/>
<evidence type="ECO:0000313" key="2">
    <source>
        <dbReference type="EMBL" id="KIU17233.1"/>
    </source>
</evidence>
<evidence type="ECO:0000259" key="1">
    <source>
        <dbReference type="Pfam" id="PF01370"/>
    </source>
</evidence>
<dbReference type="AlphaFoldDB" id="A0A0D1J6L8"/>
<dbReference type="InterPro" id="IPR036291">
    <property type="entry name" value="NAD(P)-bd_dom_sf"/>
</dbReference>
<dbReference type="PATRIC" id="fig|280871.6.peg.1897"/>
<dbReference type="InterPro" id="IPR001509">
    <property type="entry name" value="Epimerase_deHydtase"/>
</dbReference>
<dbReference type="EMBL" id="JXST01000010">
    <property type="protein sequence ID" value="KIU17233.1"/>
    <property type="molecule type" value="Genomic_DNA"/>
</dbReference>
<sequence length="355" mass="38781">MTSDVVLVTGAFGLVGRQTVERAAASGRPVVATSRDSKANRKAAQRFPENVTVQWADLTDTDGTRKLIAAVSPAAIIHLAAVIPPDIYRNPRLARRVNVEATETIVRAAEALPRRPRFVHASSMGVYGPRNPHRCRELLYADTPLRPFDAYGRQKAAAELIVRSSELDWTVLRLGGVLSHEPGAMAMGADNAYFSSLLPADSRLHTVDARDAAWALAAATTADVVGEILLIAGDESHKIANWQVSAAMMQAAGLGDTPPPARPGNPDSDDDWYPAADWMDTTRAQEALAFQHISWDQMIADFRREVGWARYPLRLVAPLAAVFMKRNDAFRGQPGRYTDPWGAIRARWGEPLVDS</sequence>
<dbReference type="PANTHER" id="PTHR43245">
    <property type="entry name" value="BIFUNCTIONAL POLYMYXIN RESISTANCE PROTEIN ARNA"/>
    <property type="match status" value="1"/>
</dbReference>
<reference evidence="2 3" key="1">
    <citation type="submission" date="2015-01" db="EMBL/GenBank/DDBJ databases">
        <title>Genome sequence of Mycobacterium llatzerense and Mycobacterium immunogenum recovered from brain abscess.</title>
        <authorList>
            <person name="Greninger A.L."/>
            <person name="Langelier C."/>
            <person name="Cunningham G."/>
            <person name="Chiu C.Y."/>
            <person name="Miller S."/>
        </authorList>
    </citation>
    <scope>NUCLEOTIDE SEQUENCE [LARGE SCALE GENOMIC DNA]</scope>
    <source>
        <strain evidence="2 3">CLUC14</strain>
    </source>
</reference>
<gene>
    <name evidence="2" type="ORF">TL10_09165</name>
</gene>
<dbReference type="STRING" id="280871.TL10_09165"/>
<dbReference type="SUPFAM" id="SSF51735">
    <property type="entry name" value="NAD(P)-binding Rossmann-fold domains"/>
    <property type="match status" value="1"/>
</dbReference>
<dbReference type="InterPro" id="IPR050177">
    <property type="entry name" value="Lipid_A_modif_metabolic_enz"/>
</dbReference>